<dbReference type="Gene3D" id="3.40.50.1820">
    <property type="entry name" value="alpha/beta hydrolase"/>
    <property type="match status" value="1"/>
</dbReference>
<dbReference type="EMBL" id="UGQT01000001">
    <property type="protein sequence ID" value="STZ57931.1"/>
    <property type="molecule type" value="Genomic_DNA"/>
</dbReference>
<keyword evidence="3" id="KW-1185">Reference proteome</keyword>
<reference evidence="2 3" key="1">
    <citation type="submission" date="2018-06" db="EMBL/GenBank/DDBJ databases">
        <authorList>
            <consortium name="Pathogen Informatics"/>
            <person name="Doyle S."/>
        </authorList>
    </citation>
    <scope>NUCLEOTIDE SEQUENCE [LARGE SCALE GENOMIC DNA]</scope>
    <source>
        <strain evidence="2 3">NCTC10821</strain>
    </source>
</reference>
<dbReference type="PANTHER" id="PTHR43798:SF5">
    <property type="entry name" value="MONOACYLGLYCEROL LIPASE ABHD6"/>
    <property type="match status" value="1"/>
</dbReference>
<dbReference type="RefSeq" id="WP_232067890.1">
    <property type="nucleotide sequence ID" value="NZ_AP022600.1"/>
</dbReference>
<sequence length="302" mass="32283">MRIAVDNRIGHFRSAAAFADFLDHYRSCCAAMPPAAGIRDLPTAFGTVRCYRFAGGSGTPVLLLPGRNGPTPVYGTNVAALLPQRDVYCLDLLGEPGLSVQTAPITDSADQARWLHQAITGLQLPRLHLCGISIGGWAAVNYAVRCRGPVASLTLLDPAMTFDRIPLPMLAASIPMVIPVVPQWIRRRLLSWIAGGSDVGAAAPVAELISAGTTDFVLRLPAPVRFTDAQLQGLQLPVLGLLGGRSVVVRADRAAQHARKLLPQAQIEVWPEASHAINGEYPDEIAARARRFWDTGGADHVA</sequence>
<accession>A0A378TAW7</accession>
<dbReference type="GO" id="GO:0106435">
    <property type="term" value="F:carboxylesterase activity"/>
    <property type="evidence" value="ECO:0007669"/>
    <property type="project" value="UniProtKB-EC"/>
</dbReference>
<dbReference type="GO" id="GO:0047372">
    <property type="term" value="F:monoacylglycerol lipase activity"/>
    <property type="evidence" value="ECO:0007669"/>
    <property type="project" value="TreeGrafter"/>
</dbReference>
<dbReference type="Pfam" id="PF12697">
    <property type="entry name" value="Abhydrolase_6"/>
    <property type="match status" value="1"/>
</dbReference>
<evidence type="ECO:0000313" key="3">
    <source>
        <dbReference type="Proteomes" id="UP000254978"/>
    </source>
</evidence>
<proteinExistence type="predicted"/>
<dbReference type="SUPFAM" id="SSF53474">
    <property type="entry name" value="alpha/beta-Hydrolases"/>
    <property type="match status" value="1"/>
</dbReference>
<evidence type="ECO:0000313" key="2">
    <source>
        <dbReference type="EMBL" id="STZ57931.1"/>
    </source>
</evidence>
<dbReference type="InterPro" id="IPR029058">
    <property type="entry name" value="AB_hydrolase_fold"/>
</dbReference>
<dbReference type="PANTHER" id="PTHR43798">
    <property type="entry name" value="MONOACYLGLYCEROL LIPASE"/>
    <property type="match status" value="1"/>
</dbReference>
<dbReference type="InterPro" id="IPR000073">
    <property type="entry name" value="AB_hydrolase_1"/>
</dbReference>
<feature type="domain" description="AB hydrolase-1" evidence="1">
    <location>
        <begin position="61"/>
        <end position="287"/>
    </location>
</feature>
<dbReference type="AlphaFoldDB" id="A0A378TAW7"/>
<dbReference type="InterPro" id="IPR050266">
    <property type="entry name" value="AB_hydrolase_sf"/>
</dbReference>
<keyword evidence="2" id="KW-0378">Hydrolase</keyword>
<dbReference type="GO" id="GO:0046464">
    <property type="term" value="P:acylglycerol catabolic process"/>
    <property type="evidence" value="ECO:0007669"/>
    <property type="project" value="TreeGrafter"/>
</dbReference>
<gene>
    <name evidence="2" type="primary">nap</name>
    <name evidence="2" type="ORF">NCTC10821_01436</name>
</gene>
<dbReference type="EC" id="3.1.1.1" evidence="2"/>
<protein>
    <submittedName>
        <fullName evidence="2">Carboxylesterase</fullName>
        <ecNumber evidence="2">3.1.1.1</ecNumber>
    </submittedName>
</protein>
<name>A0A378TAW7_9MYCO</name>
<evidence type="ECO:0000259" key="1">
    <source>
        <dbReference type="Pfam" id="PF12697"/>
    </source>
</evidence>
<organism evidence="2 3">
    <name type="scientific">Mycolicibacterium tokaiense</name>
    <dbReference type="NCBI Taxonomy" id="39695"/>
    <lineage>
        <taxon>Bacteria</taxon>
        <taxon>Bacillati</taxon>
        <taxon>Actinomycetota</taxon>
        <taxon>Actinomycetes</taxon>
        <taxon>Mycobacteriales</taxon>
        <taxon>Mycobacteriaceae</taxon>
        <taxon>Mycolicibacterium</taxon>
    </lineage>
</organism>
<dbReference type="Proteomes" id="UP000254978">
    <property type="component" value="Unassembled WGS sequence"/>
</dbReference>
<dbReference type="GO" id="GO:0016020">
    <property type="term" value="C:membrane"/>
    <property type="evidence" value="ECO:0007669"/>
    <property type="project" value="TreeGrafter"/>
</dbReference>